<dbReference type="InterPro" id="IPR015378">
    <property type="entry name" value="Transposase-like_Mu_C"/>
</dbReference>
<dbReference type="Proteomes" id="UP001056132">
    <property type="component" value="Chromosome 1"/>
</dbReference>
<dbReference type="Pfam" id="PF09299">
    <property type="entry name" value="Mu-transpos_C"/>
    <property type="match status" value="1"/>
</dbReference>
<feature type="domain" description="Transposase-like Mu C-terminal" evidence="2">
    <location>
        <begin position="43"/>
        <end position="97"/>
    </location>
</feature>
<reference evidence="3" key="1">
    <citation type="journal article" date="2022" name="Microbiol. Resour. Announc.">
        <title>Genome Sequence of Cupriavidus campinensis Strain G5, a Member of a Bacterial Consortium Capable of Polyethylene Degradation.</title>
        <authorList>
            <person name="Schneider B."/>
            <person name="Pfeiffer F."/>
            <person name="Dyall-Smith M."/>
            <person name="Kunte H.J."/>
        </authorList>
    </citation>
    <scope>NUCLEOTIDE SEQUENCE</scope>
    <source>
        <strain evidence="3">G5</strain>
    </source>
</reference>
<sequence length="232" mass="26552">MVLTDSLKGNTPAERWKHFEDSCFAISLPPSRAEWLAALYEYKEHRVSRKTGITIDGLHYKSDEIETLINKYGEQRPLRVLFNPDDFRHVHVYEGDDFPLVTLPHEHLRPETPAWSFTEAKERFKKQKASVKPTPQAEKFDKDLHEQVVADSLAPKRRKPSKHERNRETARREKEQQAVVRASRNPSPRAPSQTCRPTKASEEAPIVAQPNSSIFDGAALLPVLDRANGIEI</sequence>
<dbReference type="RefSeq" id="WP_250024959.1">
    <property type="nucleotide sequence ID" value="NZ_CP097330.1"/>
</dbReference>
<dbReference type="AlphaFoldDB" id="A0AAE9I106"/>
<reference evidence="3" key="2">
    <citation type="submission" date="2022-05" db="EMBL/GenBank/DDBJ databases">
        <authorList>
            <person name="Kunte H.-J."/>
        </authorList>
    </citation>
    <scope>NUCLEOTIDE SEQUENCE</scope>
    <source>
        <strain evidence="3">G5</strain>
    </source>
</reference>
<protein>
    <submittedName>
        <fullName evidence="3">Mu transposase C-terminal domain-containing protein</fullName>
    </submittedName>
</protein>
<feature type="compositionally biased region" description="Basic and acidic residues" evidence="1">
    <location>
        <begin position="163"/>
        <end position="176"/>
    </location>
</feature>
<dbReference type="EMBL" id="CP097330">
    <property type="protein sequence ID" value="URF04306.1"/>
    <property type="molecule type" value="Genomic_DNA"/>
</dbReference>
<evidence type="ECO:0000259" key="2">
    <source>
        <dbReference type="Pfam" id="PF09299"/>
    </source>
</evidence>
<accession>A0AAE9I106</accession>
<organism evidence="3 4">
    <name type="scientific">Cupriavidus campinensis</name>
    <dbReference type="NCBI Taxonomy" id="151783"/>
    <lineage>
        <taxon>Bacteria</taxon>
        <taxon>Pseudomonadati</taxon>
        <taxon>Pseudomonadota</taxon>
        <taxon>Betaproteobacteria</taxon>
        <taxon>Burkholderiales</taxon>
        <taxon>Burkholderiaceae</taxon>
        <taxon>Cupriavidus</taxon>
    </lineage>
</organism>
<evidence type="ECO:0000313" key="4">
    <source>
        <dbReference type="Proteomes" id="UP001056132"/>
    </source>
</evidence>
<feature type="compositionally biased region" description="Basic and acidic residues" evidence="1">
    <location>
        <begin position="138"/>
        <end position="148"/>
    </location>
</feature>
<evidence type="ECO:0000313" key="3">
    <source>
        <dbReference type="EMBL" id="URF04306.1"/>
    </source>
</evidence>
<gene>
    <name evidence="3" type="ORF">M5D45_00080</name>
</gene>
<feature type="compositionally biased region" description="Polar residues" evidence="1">
    <location>
        <begin position="184"/>
        <end position="196"/>
    </location>
</feature>
<evidence type="ECO:0000256" key="1">
    <source>
        <dbReference type="SAM" id="MobiDB-lite"/>
    </source>
</evidence>
<feature type="region of interest" description="Disordered" evidence="1">
    <location>
        <begin position="125"/>
        <end position="208"/>
    </location>
</feature>
<proteinExistence type="predicted"/>
<dbReference type="KEGG" id="ccam:M5D45_00080"/>
<name>A0AAE9I106_9BURK</name>